<keyword evidence="1" id="KW-0732">Signal</keyword>
<comment type="caution">
    <text evidence="2">The sequence shown here is derived from an EMBL/GenBank/DDBJ whole genome shotgun (WGS) entry which is preliminary data.</text>
</comment>
<proteinExistence type="predicted"/>
<evidence type="ECO:0000313" key="3">
    <source>
        <dbReference type="Proteomes" id="UP001589788"/>
    </source>
</evidence>
<protein>
    <submittedName>
        <fullName evidence="2">YncE family protein</fullName>
    </submittedName>
</protein>
<dbReference type="Proteomes" id="UP001589788">
    <property type="component" value="Unassembled WGS sequence"/>
</dbReference>
<name>A0ABV6C6L4_9ACTN</name>
<gene>
    <name evidence="2" type="ORF">ACFFRE_07095</name>
</gene>
<keyword evidence="3" id="KW-1185">Reference proteome</keyword>
<dbReference type="PANTHER" id="PTHR47197:SF3">
    <property type="entry name" value="DIHYDRO-HEME D1 DEHYDROGENASE"/>
    <property type="match status" value="1"/>
</dbReference>
<dbReference type="SUPFAM" id="SSF50969">
    <property type="entry name" value="YVTN repeat-like/Quinoprotein amine dehydrogenase"/>
    <property type="match status" value="1"/>
</dbReference>
<dbReference type="Gene3D" id="2.130.10.10">
    <property type="entry name" value="YVTN repeat-like/Quinoprotein amine dehydrogenase"/>
    <property type="match status" value="2"/>
</dbReference>
<feature type="signal peptide" evidence="1">
    <location>
        <begin position="1"/>
        <end position="31"/>
    </location>
</feature>
<organism evidence="2 3">
    <name type="scientific">Aciditerrimonas ferrireducens</name>
    <dbReference type="NCBI Taxonomy" id="667306"/>
    <lineage>
        <taxon>Bacteria</taxon>
        <taxon>Bacillati</taxon>
        <taxon>Actinomycetota</taxon>
        <taxon>Acidimicrobiia</taxon>
        <taxon>Acidimicrobiales</taxon>
        <taxon>Acidimicrobiaceae</taxon>
        <taxon>Aciditerrimonas</taxon>
    </lineage>
</organism>
<sequence length="335" mass="32933">MVAGNLVRRRRVLGVLALLAVAASACGPAAALPRGEARSSPAPRVAYVAAFGDPAEPGALVPRVGLHPLRTLRPLATTAAQAAVVGTWHADLVVLGEADDQLVVLSPGGRVLRRVVVGLEPDALAVRGDLALVADSGSGQLQGVDLQTGRVLWSVAVGAVPDALAVAGSSVLVADLASGRVVAVSLVSHRVTASADGGPEPDALAVAGSSVLVADLGADQVLALDLPGLSQGPRVAVPFDPTGLALGPGPAGTPVAWAVGGAALVPLRLPGLLPGPAIPLGHVAEALALGPGGRTAWVAEEDGFVAAVNLATGRVLGRTYVGGRPSALALGPSPA</sequence>
<dbReference type="PANTHER" id="PTHR47197">
    <property type="entry name" value="PROTEIN NIRF"/>
    <property type="match status" value="1"/>
</dbReference>
<reference evidence="2 3" key="1">
    <citation type="submission" date="2024-09" db="EMBL/GenBank/DDBJ databases">
        <authorList>
            <person name="Sun Q."/>
            <person name="Mori K."/>
        </authorList>
    </citation>
    <scope>NUCLEOTIDE SEQUENCE [LARGE SCALE GENOMIC DNA]</scope>
    <source>
        <strain evidence="2 3">JCM 15389</strain>
    </source>
</reference>
<dbReference type="RefSeq" id="WP_377789242.1">
    <property type="nucleotide sequence ID" value="NZ_JBHLYQ010000056.1"/>
</dbReference>
<dbReference type="InterPro" id="IPR015943">
    <property type="entry name" value="WD40/YVTN_repeat-like_dom_sf"/>
</dbReference>
<dbReference type="InterPro" id="IPR051200">
    <property type="entry name" value="Host-pathogen_enzymatic-act"/>
</dbReference>
<feature type="chain" id="PRO_5045651619" evidence="1">
    <location>
        <begin position="32"/>
        <end position="335"/>
    </location>
</feature>
<evidence type="ECO:0000313" key="2">
    <source>
        <dbReference type="EMBL" id="MFC0081912.1"/>
    </source>
</evidence>
<evidence type="ECO:0000256" key="1">
    <source>
        <dbReference type="SAM" id="SignalP"/>
    </source>
</evidence>
<dbReference type="InterPro" id="IPR011044">
    <property type="entry name" value="Quino_amine_DH_bsu"/>
</dbReference>
<accession>A0ABV6C6L4</accession>
<dbReference type="EMBL" id="JBHLYQ010000056">
    <property type="protein sequence ID" value="MFC0081912.1"/>
    <property type="molecule type" value="Genomic_DNA"/>
</dbReference>